<accession>A0A1B6J5L7</accession>
<feature type="non-terminal residue" evidence="1">
    <location>
        <position position="111"/>
    </location>
</feature>
<organism evidence="1">
    <name type="scientific">Homalodisca liturata</name>
    <dbReference type="NCBI Taxonomy" id="320908"/>
    <lineage>
        <taxon>Eukaryota</taxon>
        <taxon>Metazoa</taxon>
        <taxon>Ecdysozoa</taxon>
        <taxon>Arthropoda</taxon>
        <taxon>Hexapoda</taxon>
        <taxon>Insecta</taxon>
        <taxon>Pterygota</taxon>
        <taxon>Neoptera</taxon>
        <taxon>Paraneoptera</taxon>
        <taxon>Hemiptera</taxon>
        <taxon>Auchenorrhyncha</taxon>
        <taxon>Membracoidea</taxon>
        <taxon>Cicadellidae</taxon>
        <taxon>Cicadellinae</taxon>
        <taxon>Proconiini</taxon>
        <taxon>Homalodisca</taxon>
    </lineage>
</organism>
<name>A0A1B6J5L7_9HEMI</name>
<evidence type="ECO:0008006" key="2">
    <source>
        <dbReference type="Google" id="ProtNLM"/>
    </source>
</evidence>
<gene>
    <name evidence="1" type="ORF">g.57492</name>
</gene>
<dbReference type="AlphaFoldDB" id="A0A1B6J5L7"/>
<feature type="non-terminal residue" evidence="1">
    <location>
        <position position="1"/>
    </location>
</feature>
<proteinExistence type="predicted"/>
<sequence length="111" mass="12365">PYLSRAISGIINTQVQNQLLFPKSITVDLRSVAEYRGAVIGVVYVHAGRLETTEESPVFVEFTTDGKEHVRTAQRTGRFPIFDEGFYKIVKDTTRSIGVTAHMGGERLHGK</sequence>
<evidence type="ECO:0000313" key="1">
    <source>
        <dbReference type="EMBL" id="JAS94452.1"/>
    </source>
</evidence>
<dbReference type="EMBL" id="GECU01013254">
    <property type="protein sequence ID" value="JAS94452.1"/>
    <property type="molecule type" value="Transcribed_RNA"/>
</dbReference>
<protein>
    <recommendedName>
        <fullName evidence="2">C2 domain-containing protein</fullName>
    </recommendedName>
</protein>
<reference evidence="1" key="1">
    <citation type="submission" date="2015-11" db="EMBL/GenBank/DDBJ databases">
        <title>De novo transcriptome assembly of four potential Pierce s Disease insect vectors from Arizona vineyards.</title>
        <authorList>
            <person name="Tassone E.E."/>
        </authorList>
    </citation>
    <scope>NUCLEOTIDE SEQUENCE</scope>
</reference>